<dbReference type="InterPro" id="IPR044068">
    <property type="entry name" value="CB"/>
</dbReference>
<dbReference type="Gene3D" id="1.10.443.10">
    <property type="entry name" value="Intergrase catalytic core"/>
    <property type="match status" value="1"/>
</dbReference>
<organism evidence="8 9">
    <name type="scientific">Paraprevotella xylaniphila YIT 11841</name>
    <dbReference type="NCBI Taxonomy" id="762982"/>
    <lineage>
        <taxon>Bacteria</taxon>
        <taxon>Pseudomonadati</taxon>
        <taxon>Bacteroidota</taxon>
        <taxon>Bacteroidia</taxon>
        <taxon>Bacteroidales</taxon>
        <taxon>Prevotellaceae</taxon>
        <taxon>Paraprevotella</taxon>
    </lineage>
</organism>
<feature type="domain" description="Core-binding (CB)" evidence="7">
    <location>
        <begin position="162"/>
        <end position="245"/>
    </location>
</feature>
<gene>
    <name evidence="8" type="ORF">HMPREF9442_03454</name>
</gene>
<name>F3QZ08_9BACT</name>
<dbReference type="EMBL" id="AFBR01000096">
    <property type="protein sequence ID" value="EGG50094.1"/>
    <property type="molecule type" value="Genomic_DNA"/>
</dbReference>
<comment type="similarity">
    <text evidence="1">Belongs to the 'phage' integrase family.</text>
</comment>
<dbReference type="eggNOG" id="COG0582">
    <property type="taxonomic scope" value="Bacteria"/>
</dbReference>
<feature type="non-terminal residue" evidence="8">
    <location>
        <position position="1"/>
    </location>
</feature>
<dbReference type="PROSITE" id="PS51900">
    <property type="entry name" value="CB"/>
    <property type="match status" value="1"/>
</dbReference>
<dbReference type="Pfam" id="PF00589">
    <property type="entry name" value="Phage_integrase"/>
    <property type="match status" value="1"/>
</dbReference>
<dbReference type="InterPro" id="IPR010998">
    <property type="entry name" value="Integrase_recombinase_N"/>
</dbReference>
<comment type="caution">
    <text evidence="8">The sequence shown here is derived from an EMBL/GenBank/DDBJ whole genome shotgun (WGS) entry which is preliminary data.</text>
</comment>
<evidence type="ECO:0000259" key="6">
    <source>
        <dbReference type="PROSITE" id="PS51898"/>
    </source>
</evidence>
<keyword evidence="9" id="KW-1185">Reference proteome</keyword>
<feature type="domain" description="Tyr recombinase" evidence="6">
    <location>
        <begin position="268"/>
        <end position="455"/>
    </location>
</feature>
<dbReference type="InterPro" id="IPR011010">
    <property type="entry name" value="DNA_brk_join_enz"/>
</dbReference>
<dbReference type="PANTHER" id="PTHR30349:SF64">
    <property type="entry name" value="PROPHAGE INTEGRASE INTD-RELATED"/>
    <property type="match status" value="1"/>
</dbReference>
<keyword evidence="4" id="KW-0233">DNA recombination</keyword>
<dbReference type="Gene3D" id="1.10.150.130">
    <property type="match status" value="1"/>
</dbReference>
<evidence type="ECO:0000256" key="4">
    <source>
        <dbReference type="ARBA" id="ARBA00023172"/>
    </source>
</evidence>
<dbReference type="PANTHER" id="PTHR30349">
    <property type="entry name" value="PHAGE INTEGRASE-RELATED"/>
    <property type="match status" value="1"/>
</dbReference>
<evidence type="ECO:0000256" key="3">
    <source>
        <dbReference type="ARBA" id="ARBA00023125"/>
    </source>
</evidence>
<dbReference type="InterPro" id="IPR050090">
    <property type="entry name" value="Tyrosine_recombinase_XerCD"/>
</dbReference>
<keyword evidence="3 5" id="KW-0238">DNA-binding</keyword>
<dbReference type="Proteomes" id="UP000005546">
    <property type="component" value="Unassembled WGS sequence"/>
</dbReference>
<protein>
    <submittedName>
        <fullName evidence="8">Phage integrase, SAM-like domain protein</fullName>
    </submittedName>
</protein>
<evidence type="ECO:0000259" key="7">
    <source>
        <dbReference type="PROSITE" id="PS51900"/>
    </source>
</evidence>
<dbReference type="GO" id="GO:0006310">
    <property type="term" value="P:DNA recombination"/>
    <property type="evidence" value="ECO:0007669"/>
    <property type="project" value="UniProtKB-KW"/>
</dbReference>
<proteinExistence type="inferred from homology"/>
<dbReference type="HOGENOM" id="CLU_033139_0_1_10"/>
<evidence type="ECO:0000256" key="2">
    <source>
        <dbReference type="ARBA" id="ARBA00022908"/>
    </source>
</evidence>
<dbReference type="GO" id="GO:0003677">
    <property type="term" value="F:DNA binding"/>
    <property type="evidence" value="ECO:0007669"/>
    <property type="project" value="UniProtKB-UniRule"/>
</dbReference>
<keyword evidence="2" id="KW-0229">DNA integration</keyword>
<dbReference type="STRING" id="762982.HMPREF9442_03454"/>
<reference evidence="8 9" key="1">
    <citation type="submission" date="2011-02" db="EMBL/GenBank/DDBJ databases">
        <authorList>
            <person name="Weinstock G."/>
            <person name="Sodergren E."/>
            <person name="Clifton S."/>
            <person name="Fulton L."/>
            <person name="Fulton B."/>
            <person name="Courtney L."/>
            <person name="Fronick C."/>
            <person name="Harrison M."/>
            <person name="Strong C."/>
            <person name="Farmer C."/>
            <person name="Delahaunty K."/>
            <person name="Markovic C."/>
            <person name="Hall O."/>
            <person name="Minx P."/>
            <person name="Tomlinson C."/>
            <person name="Mitreva M."/>
            <person name="Hou S."/>
            <person name="Chen J."/>
            <person name="Wollam A."/>
            <person name="Pepin K.H."/>
            <person name="Johnson M."/>
            <person name="Bhonagiri V."/>
            <person name="Zhang X."/>
            <person name="Suruliraj S."/>
            <person name="Warren W."/>
            <person name="Chinwalla A."/>
            <person name="Mardis E.R."/>
            <person name="Wilson R.K."/>
        </authorList>
    </citation>
    <scope>NUCLEOTIDE SEQUENCE [LARGE SCALE GENOMIC DNA]</scope>
    <source>
        <strain evidence="8 9">YIT 11841</strain>
    </source>
</reference>
<evidence type="ECO:0000256" key="5">
    <source>
        <dbReference type="PROSITE-ProRule" id="PRU01248"/>
    </source>
</evidence>
<evidence type="ECO:0000313" key="8">
    <source>
        <dbReference type="EMBL" id="EGG50094.1"/>
    </source>
</evidence>
<sequence length="459" mass="53178">SNKLHSFRNFVKQRYEFYSDSKVIILKKIGTYCFLYGLYENPEYNPYPFSKTKIIMASFKLRFRPSTLPEQEGTLYFQVIHRRTVRMIHTGFHIRQDEWNDTTSSIRIAGTPERQNFLRLTASKIKWYTNQLTAIITAMETKRVEYGTEDIVSAYKQLPTCPTWFGFILDMADRKAKVGRPGTAKTYRDALSSFARFRQGTDIALDELNAEMMTLYEAWMKSRGLKRNSSSCYLRTLRTLYRKAVEMGLTTDKGIFRHVFTGFAKTSKRAIPLEAIRTIRLLRLPAGSPLIFARDMFILSIYLQGISFVDLAYLRKSDIRNGVLQYDRKKTRQSLNIGWEPSMQAIVETYAHLTTESPYLLPIITHADGTERRQYEKAEHNINRNLKKIGRIAGLRIPLTTYVARHTWATTMRDMGYDLSIVSTGLGHDNLKTTQIYLSSIDTTVVMEANKKMIDKILK</sequence>
<dbReference type="GO" id="GO:0015074">
    <property type="term" value="P:DNA integration"/>
    <property type="evidence" value="ECO:0007669"/>
    <property type="project" value="UniProtKB-KW"/>
</dbReference>
<dbReference type="Pfam" id="PF13102">
    <property type="entry name" value="Phage_int_SAM_5"/>
    <property type="match status" value="1"/>
</dbReference>
<dbReference type="InterPro" id="IPR025269">
    <property type="entry name" value="SAM-like_dom"/>
</dbReference>
<dbReference type="InterPro" id="IPR002104">
    <property type="entry name" value="Integrase_catalytic"/>
</dbReference>
<evidence type="ECO:0000256" key="1">
    <source>
        <dbReference type="ARBA" id="ARBA00008857"/>
    </source>
</evidence>
<evidence type="ECO:0000313" key="9">
    <source>
        <dbReference type="Proteomes" id="UP000005546"/>
    </source>
</evidence>
<dbReference type="SUPFAM" id="SSF56349">
    <property type="entry name" value="DNA breaking-rejoining enzymes"/>
    <property type="match status" value="1"/>
</dbReference>
<accession>F3QZ08</accession>
<dbReference type="PROSITE" id="PS51898">
    <property type="entry name" value="TYR_RECOMBINASE"/>
    <property type="match status" value="1"/>
</dbReference>
<dbReference type="AlphaFoldDB" id="F3QZ08"/>
<dbReference type="InterPro" id="IPR013762">
    <property type="entry name" value="Integrase-like_cat_sf"/>
</dbReference>